<dbReference type="Proteomes" id="UP001159179">
    <property type="component" value="Unassembled WGS sequence"/>
</dbReference>
<dbReference type="AlphaFoldDB" id="A0AAW6SU45"/>
<evidence type="ECO:0000313" key="1">
    <source>
        <dbReference type="EMBL" id="MDH5162340.1"/>
    </source>
</evidence>
<reference evidence="1" key="1">
    <citation type="submission" date="2023-03" db="EMBL/GenBank/DDBJ databases">
        <title>Bacterial isolates from washroom surfaces on a university campus.</title>
        <authorList>
            <person name="Holman D.B."/>
            <person name="Gzyl K.E."/>
            <person name="Taheri A.E."/>
        </authorList>
    </citation>
    <scope>NUCLEOTIDE SEQUENCE</scope>
    <source>
        <strain evidence="1">RD03</strain>
    </source>
</reference>
<organism evidence="1 2">
    <name type="scientific">Heyndrickxia oleronia</name>
    <dbReference type="NCBI Taxonomy" id="38875"/>
    <lineage>
        <taxon>Bacteria</taxon>
        <taxon>Bacillati</taxon>
        <taxon>Bacillota</taxon>
        <taxon>Bacilli</taxon>
        <taxon>Bacillales</taxon>
        <taxon>Bacillaceae</taxon>
        <taxon>Heyndrickxia</taxon>
    </lineage>
</organism>
<dbReference type="RefSeq" id="WP_280617302.1">
    <property type="nucleotide sequence ID" value="NZ_JAROYP010000009.1"/>
</dbReference>
<dbReference type="Pfam" id="PF12788">
    <property type="entry name" value="YmaF"/>
    <property type="match status" value="1"/>
</dbReference>
<accession>A0AAW6SU45</accession>
<sequence>MKEIPITGFMVHSPDSNNDHSHILYLTSWDGRPLHKHNFSGVTSFNVGHEHRYAGTTEPAPTGVPHTHKYFTITSLDDGHKHEIRGVTGPAIPMTGGGHYHNFHGVTTVNGARPHSHKYSGRTSPSG</sequence>
<proteinExistence type="predicted"/>
<dbReference type="InterPro" id="IPR024307">
    <property type="entry name" value="YmaF"/>
</dbReference>
<evidence type="ECO:0000313" key="2">
    <source>
        <dbReference type="Proteomes" id="UP001159179"/>
    </source>
</evidence>
<dbReference type="EMBL" id="JAROYP010000009">
    <property type="protein sequence ID" value="MDH5162340.1"/>
    <property type="molecule type" value="Genomic_DNA"/>
</dbReference>
<comment type="caution">
    <text evidence="1">The sequence shown here is derived from an EMBL/GenBank/DDBJ whole genome shotgun (WGS) entry which is preliminary data.</text>
</comment>
<name>A0AAW6SU45_9BACI</name>
<protein>
    <submittedName>
        <fullName evidence="1">YmaF family protein</fullName>
    </submittedName>
</protein>
<gene>
    <name evidence="1" type="ORF">P5X88_15500</name>
</gene>